<sequence length="946" mass="107063">MENGRIPKPNVGKPSVLGNSRNSTKKRKRKSVIESDESSEGVDVEVQEKDGKYSRRNFVHDACQQHRRSSRQRQNVLYSEKITDGDSFSSPKRSKGSKPDRSSGEELQEAGVRGGLSKDGTSSERELKQKASSIEESMPNKNSNTREHKAEGKEADISACDNGSTRNPAIIEYPDPDFNDFDKIREENCFAVNQTWAIYDPCDGMPRFYARIKKVFSPHFRLQITWLEPNPDDESEKAWCDVELPIGCGKFINGKTEDTEDRLMFSHQISSIRSVGRRSFLTYPKGGETWAIFSDWDIKWGRDPEKHGPPYQYEFVEVLTDFDENVGIGVAYLSKVNGFVSLFKQTAHHGVIPPAHMYRFSHQIPSYRMTGKEREEVPVGSFELDPASLPTCLNKLEDFQGKGQQLRRSSKQRQNVLYSEKITDGDSFSSPKSSKGSKPDRSSEEELQEAGVRGGLSKDGTSTERELKQKASSIEESMPNKKSNTSEQKAERKEADVSDYDDGSTLNSEIIEYPDPDFSDFDKVREENCFAVNQTWAIYDPCDGMPRFYARIKKVFSPHFRLQITWLEPNPDDESEKAWRDVELPIACGKFTNGKIEETEDRLMFSHQICWMNGGGRRSFLTYPKGGETWAIFSDWDIKWGRDPEKHGPPYQYEFVEVLTDFDENVGIGVAYLSKVNGFVSLFKQTAHHGVIPPAHMYRFSHQIPSYRMTGKEREDVPVGSFEFDPASLPTIDGVSLSRSILQVVLVPVALGLGLNTYAKTVVIFLRPVMSFVAMVPHCALVALLQSIEVRFYPRGSLIVLNAPRSFFGVEDFLDDDNSRPYTCKEEKKSKNTTKHISFKQRTVAYMEPFTLDVFISKRFVSASLTHRVTSKQVAVAGTNSKDIKAVLRSRSDIPACLAIGRILAERAREADVYTASYTPRERDKFEGKIRAVVQSIIDNGIDVKI</sequence>
<gene>
    <name evidence="1" type="ORF">KPL71_015485</name>
</gene>
<keyword evidence="2" id="KW-1185">Reference proteome</keyword>
<dbReference type="EMBL" id="CM039174">
    <property type="protein sequence ID" value="KAH9754568.1"/>
    <property type="molecule type" value="Genomic_DNA"/>
</dbReference>
<accession>A0ACB8KJM8</accession>
<name>A0ACB8KJM8_CITSI</name>
<evidence type="ECO:0000313" key="2">
    <source>
        <dbReference type="Proteomes" id="UP000829398"/>
    </source>
</evidence>
<comment type="caution">
    <text evidence="1">The sequence shown here is derived from an EMBL/GenBank/DDBJ whole genome shotgun (WGS) entry which is preliminary data.</text>
</comment>
<reference evidence="2" key="1">
    <citation type="journal article" date="2023" name="Hortic. Res.">
        <title>A chromosome-level phased genome enabling allele-level studies in sweet orange: a case study on citrus Huanglongbing tolerance.</title>
        <authorList>
            <person name="Wu B."/>
            <person name="Yu Q."/>
            <person name="Deng Z."/>
            <person name="Duan Y."/>
            <person name="Luo F."/>
            <person name="Gmitter F. Jr."/>
        </authorList>
    </citation>
    <scope>NUCLEOTIDE SEQUENCE [LARGE SCALE GENOMIC DNA]</scope>
    <source>
        <strain evidence="2">cv. Valencia</strain>
    </source>
</reference>
<evidence type="ECO:0000313" key="1">
    <source>
        <dbReference type="EMBL" id="KAH9754568.1"/>
    </source>
</evidence>
<dbReference type="Proteomes" id="UP000829398">
    <property type="component" value="Chromosome 5"/>
</dbReference>
<protein>
    <submittedName>
        <fullName evidence="1">J domain-containing protein</fullName>
    </submittedName>
</protein>
<proteinExistence type="predicted"/>
<organism evidence="1 2">
    <name type="scientific">Citrus sinensis</name>
    <name type="common">Sweet orange</name>
    <name type="synonym">Citrus aurantium var. sinensis</name>
    <dbReference type="NCBI Taxonomy" id="2711"/>
    <lineage>
        <taxon>Eukaryota</taxon>
        <taxon>Viridiplantae</taxon>
        <taxon>Streptophyta</taxon>
        <taxon>Embryophyta</taxon>
        <taxon>Tracheophyta</taxon>
        <taxon>Spermatophyta</taxon>
        <taxon>Magnoliopsida</taxon>
        <taxon>eudicotyledons</taxon>
        <taxon>Gunneridae</taxon>
        <taxon>Pentapetalae</taxon>
        <taxon>rosids</taxon>
        <taxon>malvids</taxon>
        <taxon>Sapindales</taxon>
        <taxon>Rutaceae</taxon>
        <taxon>Aurantioideae</taxon>
        <taxon>Citrus</taxon>
    </lineage>
</organism>